<dbReference type="PANTHER" id="PTHR19965">
    <property type="entry name" value="RNA AND EXPORT FACTOR BINDING PROTEIN"/>
    <property type="match status" value="1"/>
</dbReference>
<feature type="compositionally biased region" description="Polar residues" evidence="2">
    <location>
        <begin position="227"/>
        <end position="244"/>
    </location>
</feature>
<evidence type="ECO:0000256" key="1">
    <source>
        <dbReference type="ARBA" id="ARBA00022884"/>
    </source>
</evidence>
<dbReference type="InterPro" id="IPR035979">
    <property type="entry name" value="RBD_domain_sf"/>
</dbReference>
<dbReference type="GO" id="GO:0005634">
    <property type="term" value="C:nucleus"/>
    <property type="evidence" value="ECO:0007669"/>
    <property type="project" value="TreeGrafter"/>
</dbReference>
<dbReference type="OrthoDB" id="5382468at2759"/>
<feature type="compositionally biased region" description="Basic and acidic residues" evidence="2">
    <location>
        <begin position="215"/>
        <end position="225"/>
    </location>
</feature>
<organism evidence="4 5">
    <name type="scientific">Candida orthopsilosis (strain 90-125)</name>
    <name type="common">Yeast</name>
    <dbReference type="NCBI Taxonomy" id="1136231"/>
    <lineage>
        <taxon>Eukaryota</taxon>
        <taxon>Fungi</taxon>
        <taxon>Dikarya</taxon>
        <taxon>Ascomycota</taxon>
        <taxon>Saccharomycotina</taxon>
        <taxon>Pichiomycetes</taxon>
        <taxon>Debaryomycetaceae</taxon>
        <taxon>Candida/Lodderomyces clade</taxon>
        <taxon>Candida</taxon>
    </lineage>
</organism>
<feature type="region of interest" description="Disordered" evidence="2">
    <location>
        <begin position="176"/>
        <end position="254"/>
    </location>
</feature>
<evidence type="ECO:0000313" key="5">
    <source>
        <dbReference type="Proteomes" id="UP000005018"/>
    </source>
</evidence>
<dbReference type="eggNOG" id="ENOG502SCR7">
    <property type="taxonomic scope" value="Eukaryota"/>
</dbReference>
<evidence type="ECO:0000259" key="3">
    <source>
        <dbReference type="SMART" id="SM01218"/>
    </source>
</evidence>
<dbReference type="Gene3D" id="3.30.70.330">
    <property type="match status" value="1"/>
</dbReference>
<protein>
    <recommendedName>
        <fullName evidence="3">Chromatin target of PRMT1 protein C-terminal domain-containing protein</fullName>
    </recommendedName>
</protein>
<sequence>MSNILEKSLDDIIGEKKPERKFTPTSRRGRGGGPISSSRSRFHRQHRSPPYSRRQPDVYIPRGSPAIETTPSSSSIPPDVLHMANGRPTLRLKNIHPELNGDDLNKLFSTINDVDFIKFDERNDTIAYICFQRDCERSNSEAIEKYDGKKAMGKILIVENTVSLADRIRIAPRPARREELGGGLPRGGRSRGRGSLRGRISTRGGKSGRGTAPKKSAEELDKELNEYMNTNGEAGDSNGATGQENVDADLDMTG</sequence>
<dbReference type="Proteomes" id="UP000005018">
    <property type="component" value="Chromosome 1"/>
</dbReference>
<reference evidence="4 5" key="1">
    <citation type="journal article" date="2012" name="PLoS ONE">
        <title>Sequence and analysis of the genome of the pathogenic yeast Candida orthopsilosis.</title>
        <authorList>
            <person name="Riccombeni A."/>
            <person name="Vidanes G."/>
            <person name="Proux-Wera E."/>
            <person name="Wolfe K.H."/>
            <person name="Butler G."/>
        </authorList>
    </citation>
    <scope>NUCLEOTIDE SEQUENCE [LARGE SCALE GENOMIC DNA]</scope>
    <source>
        <strain evidence="4 5">Co 90-125</strain>
    </source>
</reference>
<feature type="domain" description="Chromatin target of PRMT1 protein C-terminal" evidence="3">
    <location>
        <begin position="166"/>
        <end position="249"/>
    </location>
</feature>
<feature type="compositionally biased region" description="Low complexity" evidence="2">
    <location>
        <begin position="64"/>
        <end position="78"/>
    </location>
</feature>
<dbReference type="InterPro" id="IPR012677">
    <property type="entry name" value="Nucleotide-bd_a/b_plait_sf"/>
</dbReference>
<dbReference type="SUPFAM" id="SSF54928">
    <property type="entry name" value="RNA-binding domain, RBD"/>
    <property type="match status" value="1"/>
</dbReference>
<dbReference type="KEGG" id="cot:CORT_0A04630"/>
<accession>H8WWM7</accession>
<dbReference type="HOGENOM" id="CLU_1019408_0_0_1"/>
<evidence type="ECO:0000313" key="4">
    <source>
        <dbReference type="EMBL" id="CCG20851.1"/>
    </source>
</evidence>
<evidence type="ECO:0000256" key="2">
    <source>
        <dbReference type="SAM" id="MobiDB-lite"/>
    </source>
</evidence>
<dbReference type="EMBL" id="HE681719">
    <property type="protein sequence ID" value="CCG20851.1"/>
    <property type="molecule type" value="Genomic_DNA"/>
</dbReference>
<feature type="compositionally biased region" description="Basic and acidic residues" evidence="2">
    <location>
        <begin position="7"/>
        <end position="22"/>
    </location>
</feature>
<feature type="region of interest" description="Disordered" evidence="2">
    <location>
        <begin position="1"/>
        <end position="78"/>
    </location>
</feature>
<name>H8WWM7_CANO9</name>
<proteinExistence type="predicted"/>
<dbReference type="GO" id="GO:0003729">
    <property type="term" value="F:mRNA binding"/>
    <property type="evidence" value="ECO:0007669"/>
    <property type="project" value="TreeGrafter"/>
</dbReference>
<dbReference type="SMART" id="SM01218">
    <property type="entry name" value="FoP_duplication"/>
    <property type="match status" value="1"/>
</dbReference>
<dbReference type="RefSeq" id="XP_003866291.1">
    <property type="nucleotide sequence ID" value="XM_003866243.1"/>
</dbReference>
<keyword evidence="1" id="KW-0694">RNA-binding</keyword>
<keyword evidence="5" id="KW-1185">Reference proteome</keyword>
<dbReference type="AlphaFoldDB" id="H8WWM7"/>
<dbReference type="InterPro" id="IPR051229">
    <property type="entry name" value="ALYREF_mRNA_export"/>
</dbReference>
<gene>
    <name evidence="4" type="ORF">CORT_0A04630</name>
</gene>
<dbReference type="GeneID" id="14536793"/>
<dbReference type="Pfam" id="PF13865">
    <property type="entry name" value="FoP_duplication"/>
    <property type="match status" value="1"/>
</dbReference>
<dbReference type="InterPro" id="IPR025715">
    <property type="entry name" value="FoP_C"/>
</dbReference>
<dbReference type="PANTHER" id="PTHR19965:SF82">
    <property type="entry name" value="THO COMPLEX SUBUNIT 4"/>
    <property type="match status" value="1"/>
</dbReference>